<keyword evidence="2 6" id="KW-0238">DNA-binding</keyword>
<dbReference type="SUPFAM" id="SSF46785">
    <property type="entry name" value="Winged helix' DNA-binding domain"/>
    <property type="match status" value="1"/>
</dbReference>
<keyword evidence="3" id="KW-0804">Transcription</keyword>
<dbReference type="Proteomes" id="UP000219072">
    <property type="component" value="Unassembled WGS sequence"/>
</dbReference>
<evidence type="ECO:0000256" key="1">
    <source>
        <dbReference type="ARBA" id="ARBA00023015"/>
    </source>
</evidence>
<dbReference type="PANTHER" id="PTHR30154">
    <property type="entry name" value="LEUCINE-RESPONSIVE REGULATORY PROTEIN"/>
    <property type="match status" value="1"/>
</dbReference>
<evidence type="ECO:0000259" key="5">
    <source>
        <dbReference type="PROSITE" id="PS50956"/>
    </source>
</evidence>
<dbReference type="InterPro" id="IPR019887">
    <property type="entry name" value="Tscrpt_reg_AsnC/Lrp_C"/>
</dbReference>
<feature type="domain" description="HTH asnC-type" evidence="5">
    <location>
        <begin position="3"/>
        <end position="64"/>
    </location>
</feature>
<accession>A0A286E284</accession>
<dbReference type="PROSITE" id="PS50956">
    <property type="entry name" value="HTH_ASNC_2"/>
    <property type="match status" value="1"/>
</dbReference>
<dbReference type="Pfam" id="PF01037">
    <property type="entry name" value="AsnC_trans_reg"/>
    <property type="match status" value="1"/>
</dbReference>
<dbReference type="Pfam" id="PF13404">
    <property type="entry name" value="HTH_AsnC-type"/>
    <property type="match status" value="1"/>
</dbReference>
<dbReference type="InterPro" id="IPR036390">
    <property type="entry name" value="WH_DNA-bd_sf"/>
</dbReference>
<name>A0A286E284_9ACTN</name>
<dbReference type="Gene3D" id="1.10.10.10">
    <property type="entry name" value="Winged helix-like DNA-binding domain superfamily/Winged helix DNA-binding domain"/>
    <property type="match status" value="1"/>
</dbReference>
<feature type="compositionally biased region" description="Low complexity" evidence="4">
    <location>
        <begin position="200"/>
        <end position="211"/>
    </location>
</feature>
<gene>
    <name evidence="6" type="ORF">SAMN06297387_12055</name>
</gene>
<dbReference type="InterPro" id="IPR036388">
    <property type="entry name" value="WH-like_DNA-bd_sf"/>
</dbReference>
<proteinExistence type="predicted"/>
<organism evidence="6 7">
    <name type="scientific">Streptomyces zhaozhouensis</name>
    <dbReference type="NCBI Taxonomy" id="1300267"/>
    <lineage>
        <taxon>Bacteria</taxon>
        <taxon>Bacillati</taxon>
        <taxon>Actinomycetota</taxon>
        <taxon>Actinomycetes</taxon>
        <taxon>Kitasatosporales</taxon>
        <taxon>Streptomycetaceae</taxon>
        <taxon>Streptomyces</taxon>
    </lineage>
</organism>
<dbReference type="SMART" id="SM00344">
    <property type="entry name" value="HTH_ASNC"/>
    <property type="match status" value="1"/>
</dbReference>
<dbReference type="PANTHER" id="PTHR30154:SF34">
    <property type="entry name" value="TRANSCRIPTIONAL REGULATOR AZLB"/>
    <property type="match status" value="1"/>
</dbReference>
<dbReference type="GO" id="GO:0043200">
    <property type="term" value="P:response to amino acid"/>
    <property type="evidence" value="ECO:0007669"/>
    <property type="project" value="TreeGrafter"/>
</dbReference>
<dbReference type="GO" id="GO:0005829">
    <property type="term" value="C:cytosol"/>
    <property type="evidence" value="ECO:0007669"/>
    <property type="project" value="TreeGrafter"/>
</dbReference>
<evidence type="ECO:0000256" key="4">
    <source>
        <dbReference type="SAM" id="MobiDB-lite"/>
    </source>
</evidence>
<dbReference type="GO" id="GO:0043565">
    <property type="term" value="F:sequence-specific DNA binding"/>
    <property type="evidence" value="ECO:0007669"/>
    <property type="project" value="InterPro"/>
</dbReference>
<reference evidence="6 7" key="1">
    <citation type="submission" date="2017-09" db="EMBL/GenBank/DDBJ databases">
        <authorList>
            <person name="Ehlers B."/>
            <person name="Leendertz F.H."/>
        </authorList>
    </citation>
    <scope>NUCLEOTIDE SEQUENCE [LARGE SCALE GENOMIC DNA]</scope>
    <source>
        <strain evidence="6 7">CGMCC 4.7095</strain>
    </source>
</reference>
<dbReference type="AlphaFoldDB" id="A0A286E284"/>
<dbReference type="PRINTS" id="PR00033">
    <property type="entry name" value="HTHASNC"/>
</dbReference>
<dbReference type="SUPFAM" id="SSF54909">
    <property type="entry name" value="Dimeric alpha+beta barrel"/>
    <property type="match status" value="1"/>
</dbReference>
<feature type="compositionally biased region" description="Low complexity" evidence="4">
    <location>
        <begin position="175"/>
        <end position="188"/>
    </location>
</feature>
<dbReference type="InterPro" id="IPR019888">
    <property type="entry name" value="Tscrpt_reg_AsnC-like"/>
</dbReference>
<evidence type="ECO:0000313" key="7">
    <source>
        <dbReference type="Proteomes" id="UP000219072"/>
    </source>
</evidence>
<dbReference type="EMBL" id="OCNE01000020">
    <property type="protein sequence ID" value="SOD65016.1"/>
    <property type="molecule type" value="Genomic_DNA"/>
</dbReference>
<keyword evidence="1" id="KW-0805">Transcription regulation</keyword>
<protein>
    <submittedName>
        <fullName evidence="6">DNA-binding transcriptional regulator, Lrp family</fullName>
    </submittedName>
</protein>
<keyword evidence="7" id="KW-1185">Reference proteome</keyword>
<evidence type="ECO:0000256" key="3">
    <source>
        <dbReference type="ARBA" id="ARBA00023163"/>
    </source>
</evidence>
<evidence type="ECO:0000313" key="6">
    <source>
        <dbReference type="EMBL" id="SOD65016.1"/>
    </source>
</evidence>
<dbReference type="InterPro" id="IPR000485">
    <property type="entry name" value="AsnC-type_HTH_dom"/>
</dbReference>
<sequence length="220" mass="23119">MAIDTLDARLIELLAREPRIGVLEASRRLGVARGTAQARLEKLRTRGVIRGFGPEVDPAAIGFPVTAFVTLEITQGVGEQLRVHLRRVPEVLELHTITGQGDLLCRLVARSNEDLQRVIDEVVCFPGIVRSSTVIALSNPVPLRLIPLVRHAAAGSAGGLPGAVVPGDVGTLAPVGEVDAGVGEGDTVPGPAEAEEPDQVGEVGEPGQVGQSRRPQRPLC</sequence>
<evidence type="ECO:0000256" key="2">
    <source>
        <dbReference type="ARBA" id="ARBA00023125"/>
    </source>
</evidence>
<dbReference type="Gene3D" id="3.30.70.920">
    <property type="match status" value="1"/>
</dbReference>
<feature type="region of interest" description="Disordered" evidence="4">
    <location>
        <begin position="175"/>
        <end position="220"/>
    </location>
</feature>
<dbReference type="InterPro" id="IPR011008">
    <property type="entry name" value="Dimeric_a/b-barrel"/>
</dbReference>